<dbReference type="SMART" id="SM01234">
    <property type="entry name" value="Haemolytic"/>
    <property type="match status" value="1"/>
</dbReference>
<proteinExistence type="inferred from homology"/>
<evidence type="ECO:0000256" key="1">
    <source>
        <dbReference type="HAMAP-Rule" id="MF_00386"/>
    </source>
</evidence>
<dbReference type="EMBL" id="MJUW02000114">
    <property type="protein sequence ID" value="OQD44857.1"/>
    <property type="molecule type" value="Genomic_DNA"/>
</dbReference>
<accession>A0A1V6LXK1</accession>
<keyword evidence="1" id="KW-1003">Cell membrane</keyword>
<keyword evidence="3" id="KW-1185">Reference proteome</keyword>
<dbReference type="Proteomes" id="UP000242219">
    <property type="component" value="Unassembled WGS sequence"/>
</dbReference>
<evidence type="ECO:0000313" key="2">
    <source>
        <dbReference type="EMBL" id="OQD44857.1"/>
    </source>
</evidence>
<dbReference type="HAMAP" id="MF_00386">
    <property type="entry name" value="UPF0161_YidD"/>
    <property type="match status" value="1"/>
</dbReference>
<dbReference type="GO" id="GO:0005886">
    <property type="term" value="C:plasma membrane"/>
    <property type="evidence" value="ECO:0007669"/>
    <property type="project" value="UniProtKB-SubCell"/>
</dbReference>
<dbReference type="PANTHER" id="PTHR33383">
    <property type="entry name" value="MEMBRANE PROTEIN INSERTION EFFICIENCY FACTOR-RELATED"/>
    <property type="match status" value="1"/>
</dbReference>
<dbReference type="Pfam" id="PF01809">
    <property type="entry name" value="YidD"/>
    <property type="match status" value="1"/>
</dbReference>
<dbReference type="AlphaFoldDB" id="A0A1V6LXK1"/>
<organism evidence="2 3">
    <name type="scientific">Candidatus Brocadia sapporoensis</name>
    <dbReference type="NCBI Taxonomy" id="392547"/>
    <lineage>
        <taxon>Bacteria</taxon>
        <taxon>Pseudomonadati</taxon>
        <taxon>Planctomycetota</taxon>
        <taxon>Candidatus Brocadiia</taxon>
        <taxon>Candidatus Brocadiales</taxon>
        <taxon>Candidatus Brocadiaceae</taxon>
        <taxon>Candidatus Brocadia</taxon>
    </lineage>
</organism>
<keyword evidence="1" id="KW-0472">Membrane</keyword>
<gene>
    <name evidence="2" type="ORF">BIY37_11550</name>
</gene>
<dbReference type="PANTHER" id="PTHR33383:SF1">
    <property type="entry name" value="MEMBRANE PROTEIN INSERTION EFFICIENCY FACTOR-RELATED"/>
    <property type="match status" value="1"/>
</dbReference>
<dbReference type="NCBIfam" id="TIGR00278">
    <property type="entry name" value="membrane protein insertion efficiency factor YidD"/>
    <property type="match status" value="1"/>
</dbReference>
<comment type="function">
    <text evidence="1">Could be involved in insertion of integral membrane proteins into the membrane.</text>
</comment>
<comment type="caution">
    <text evidence="2">The sequence shown here is derived from an EMBL/GenBank/DDBJ whole genome shotgun (WGS) entry which is preliminary data.</text>
</comment>
<name>A0A1V6LXK1_9BACT</name>
<reference evidence="2 3" key="1">
    <citation type="journal article" date="2016" name="Genome Announc.">
        <title>Draft Genome Sequence of the Anaerobic Ammonium-Oxidizing Bacterium 'Candidatus Brocadia sp. 40'.</title>
        <authorList>
            <person name="Ali M."/>
            <person name="Haroon M.F."/>
            <person name="Narita Y."/>
            <person name="Zhang L."/>
            <person name="Rangel Shaw D."/>
            <person name="Okabe S."/>
            <person name="Saikaly P.E."/>
        </authorList>
    </citation>
    <scope>NUCLEOTIDE SEQUENCE [LARGE SCALE GENOMIC DNA]</scope>
    <source>
        <strain evidence="2 3">40</strain>
    </source>
</reference>
<sequence length="74" mass="8572">MKSVPMKFIIIKLIHAYQFIISPFLHPSCRYEPTCSQYMIDAIQKKGILWGICLGIWRVLRCHPFGSSGYDPVK</sequence>
<comment type="subcellular location">
    <subcellularLocation>
        <location evidence="1">Cell membrane</location>
        <topology evidence="1">Peripheral membrane protein</topology>
        <orientation evidence="1">Cytoplasmic side</orientation>
    </subcellularLocation>
</comment>
<protein>
    <recommendedName>
        <fullName evidence="1">Putative membrane protein insertion efficiency factor</fullName>
    </recommendedName>
</protein>
<dbReference type="InterPro" id="IPR002696">
    <property type="entry name" value="Membr_insert_effic_factor_YidD"/>
</dbReference>
<comment type="similarity">
    <text evidence="1">Belongs to the UPF0161 family.</text>
</comment>
<evidence type="ECO:0000313" key="3">
    <source>
        <dbReference type="Proteomes" id="UP000242219"/>
    </source>
</evidence>